<keyword evidence="3" id="KW-1185">Reference proteome</keyword>
<accession>A0AAD7BMS2</accession>
<proteinExistence type="predicted"/>
<organism evidence="2 3">
    <name type="scientific">Roridomyces roridus</name>
    <dbReference type="NCBI Taxonomy" id="1738132"/>
    <lineage>
        <taxon>Eukaryota</taxon>
        <taxon>Fungi</taxon>
        <taxon>Dikarya</taxon>
        <taxon>Basidiomycota</taxon>
        <taxon>Agaricomycotina</taxon>
        <taxon>Agaricomycetes</taxon>
        <taxon>Agaricomycetidae</taxon>
        <taxon>Agaricales</taxon>
        <taxon>Marasmiineae</taxon>
        <taxon>Mycenaceae</taxon>
        <taxon>Roridomyces</taxon>
    </lineage>
</organism>
<feature type="compositionally biased region" description="Basic and acidic residues" evidence="1">
    <location>
        <begin position="27"/>
        <end position="37"/>
    </location>
</feature>
<feature type="compositionally biased region" description="Polar residues" evidence="1">
    <location>
        <begin position="60"/>
        <end position="85"/>
    </location>
</feature>
<reference evidence="2" key="1">
    <citation type="submission" date="2023-03" db="EMBL/GenBank/DDBJ databases">
        <title>Massive genome expansion in bonnet fungi (Mycena s.s.) driven by repeated elements and novel gene families across ecological guilds.</title>
        <authorList>
            <consortium name="Lawrence Berkeley National Laboratory"/>
            <person name="Harder C.B."/>
            <person name="Miyauchi S."/>
            <person name="Viragh M."/>
            <person name="Kuo A."/>
            <person name="Thoen E."/>
            <person name="Andreopoulos B."/>
            <person name="Lu D."/>
            <person name="Skrede I."/>
            <person name="Drula E."/>
            <person name="Henrissat B."/>
            <person name="Morin E."/>
            <person name="Kohler A."/>
            <person name="Barry K."/>
            <person name="LaButti K."/>
            <person name="Morin E."/>
            <person name="Salamov A."/>
            <person name="Lipzen A."/>
            <person name="Mereny Z."/>
            <person name="Hegedus B."/>
            <person name="Baldrian P."/>
            <person name="Stursova M."/>
            <person name="Weitz H."/>
            <person name="Taylor A."/>
            <person name="Grigoriev I.V."/>
            <person name="Nagy L.G."/>
            <person name="Martin F."/>
            <person name="Kauserud H."/>
        </authorList>
    </citation>
    <scope>NUCLEOTIDE SEQUENCE</scope>
    <source>
        <strain evidence="2">9284</strain>
    </source>
</reference>
<comment type="caution">
    <text evidence="2">The sequence shown here is derived from an EMBL/GenBank/DDBJ whole genome shotgun (WGS) entry which is preliminary data.</text>
</comment>
<evidence type="ECO:0000256" key="1">
    <source>
        <dbReference type="SAM" id="MobiDB-lite"/>
    </source>
</evidence>
<sequence>MSDSEPPTMAYPDPLERIFLQVEEENEMRAQQEESNDRLSSIPRVDSSDNLKKGRRRGSISITRFGQVDNPSASESSTSGPTTPALSDIASKSPFYQAQLKSQNGSQTSFASYGTAGNNGDDDLEDDHHVTHVHTIAPRQMSISRAVGGLLPRRRPSVLPTSSRDAGDSMVISVAAATVELPENSEPSATVVQALNHQTSKSSMASTNSKTSWAARAKEFSKKFRRKSKMALTERPHTAS</sequence>
<feature type="compositionally biased region" description="Polar residues" evidence="1">
    <location>
        <begin position="94"/>
        <end position="118"/>
    </location>
</feature>
<feature type="region of interest" description="Disordered" evidence="1">
    <location>
        <begin position="26"/>
        <end position="126"/>
    </location>
</feature>
<evidence type="ECO:0000313" key="3">
    <source>
        <dbReference type="Proteomes" id="UP001221142"/>
    </source>
</evidence>
<gene>
    <name evidence="2" type="ORF">FB45DRAFT_68107</name>
</gene>
<dbReference type="AlphaFoldDB" id="A0AAD7BMS2"/>
<dbReference type="Proteomes" id="UP001221142">
    <property type="component" value="Unassembled WGS sequence"/>
</dbReference>
<evidence type="ECO:0000313" key="2">
    <source>
        <dbReference type="EMBL" id="KAJ7625531.1"/>
    </source>
</evidence>
<protein>
    <submittedName>
        <fullName evidence="2">Uncharacterized protein</fullName>
    </submittedName>
</protein>
<dbReference type="EMBL" id="JARKIF010000012">
    <property type="protein sequence ID" value="KAJ7625531.1"/>
    <property type="molecule type" value="Genomic_DNA"/>
</dbReference>
<name>A0AAD7BMS2_9AGAR</name>